<evidence type="ECO:0000313" key="2">
    <source>
        <dbReference type="Proteomes" id="UP001566331"/>
    </source>
</evidence>
<proteinExistence type="predicted"/>
<accession>A0ABV4HPU5</accession>
<reference evidence="1 2" key="1">
    <citation type="submission" date="2024-07" db="EMBL/GenBank/DDBJ databases">
        <title>Luteimonas salilacus sp. nov., isolated from the shore soil of Salt Lake in Tibet of China.</title>
        <authorList>
            <person name="Zhang X."/>
            <person name="Li A."/>
        </authorList>
    </citation>
    <scope>NUCLEOTIDE SEQUENCE [LARGE SCALE GENOMIC DNA]</scope>
    <source>
        <strain evidence="1 2">B3-2-R+30</strain>
    </source>
</reference>
<protein>
    <submittedName>
        <fullName evidence="1">Uncharacterized protein</fullName>
    </submittedName>
</protein>
<dbReference type="Proteomes" id="UP001566331">
    <property type="component" value="Unassembled WGS sequence"/>
</dbReference>
<comment type="caution">
    <text evidence="1">The sequence shown here is derived from an EMBL/GenBank/DDBJ whole genome shotgun (WGS) entry which is preliminary data.</text>
</comment>
<sequence>MAKKLARGKFSGSGARACLGPFTLEKSLAAPDGYAIRTRLDAVAPMHGPHGYRKR</sequence>
<dbReference type="RefSeq" id="WP_370562005.1">
    <property type="nucleotide sequence ID" value="NZ_JBFWIB010000001.1"/>
</dbReference>
<gene>
    <name evidence="1" type="ORF">AB6713_06220</name>
</gene>
<dbReference type="EMBL" id="JBFWIC010000006">
    <property type="protein sequence ID" value="MEZ0474213.1"/>
    <property type="molecule type" value="Genomic_DNA"/>
</dbReference>
<evidence type="ECO:0000313" key="1">
    <source>
        <dbReference type="EMBL" id="MEZ0474213.1"/>
    </source>
</evidence>
<name>A0ABV4HPU5_9GAMM</name>
<organism evidence="1 2">
    <name type="scientific">Luteimonas salinilitoris</name>
    <dbReference type="NCBI Taxonomy" id="3237697"/>
    <lineage>
        <taxon>Bacteria</taxon>
        <taxon>Pseudomonadati</taxon>
        <taxon>Pseudomonadota</taxon>
        <taxon>Gammaproteobacteria</taxon>
        <taxon>Lysobacterales</taxon>
        <taxon>Lysobacteraceae</taxon>
        <taxon>Luteimonas</taxon>
    </lineage>
</organism>
<keyword evidence="2" id="KW-1185">Reference proteome</keyword>